<accession>W7US37</accession>
<dbReference type="AlphaFoldDB" id="W7US37"/>
<dbReference type="InterPro" id="IPR008767">
    <property type="entry name" value="Phage_SPP1_head-tail_adaptor"/>
</dbReference>
<organism evidence="1 2">
    <name type="scientific">Ruminococcus flavefaciens 007c</name>
    <dbReference type="NCBI Taxonomy" id="1341157"/>
    <lineage>
        <taxon>Bacteria</taxon>
        <taxon>Bacillati</taxon>
        <taxon>Bacillota</taxon>
        <taxon>Clostridia</taxon>
        <taxon>Eubacteriales</taxon>
        <taxon>Oscillospiraceae</taxon>
        <taxon>Ruminococcus</taxon>
    </lineage>
</organism>
<dbReference type="eggNOG" id="COG5614">
    <property type="taxonomic scope" value="Bacteria"/>
</dbReference>
<dbReference type="InterPro" id="IPR038666">
    <property type="entry name" value="SSP1_head-tail_sf"/>
</dbReference>
<dbReference type="Pfam" id="PF05521">
    <property type="entry name" value="Phage_HCP"/>
    <property type="match status" value="1"/>
</dbReference>
<dbReference type="Gene3D" id="2.40.10.270">
    <property type="entry name" value="Bacteriophage SPP1 head-tail adaptor protein"/>
    <property type="match status" value="1"/>
</dbReference>
<dbReference type="OrthoDB" id="9811106at2"/>
<comment type="caution">
    <text evidence="1">The sequence shown here is derived from an EMBL/GenBank/DDBJ whole genome shotgun (WGS) entry which is preliminary data.</text>
</comment>
<reference evidence="1 2" key="1">
    <citation type="journal article" date="2014" name="PLoS ONE">
        <title>Rumen cellulosomics: divergent fiber-degrading strategies revealed by comparative genome-wide analysis of six ruminococcal strains.</title>
        <authorList>
            <person name="Dassa B."/>
            <person name="Borovok I."/>
            <person name="Ruimy-Israeli V."/>
            <person name="Lamed R."/>
            <person name="Flint H.J."/>
            <person name="Duncan S.H."/>
            <person name="Henrissat B."/>
            <person name="Coutinho P."/>
            <person name="Morrison M."/>
            <person name="Mosoni P."/>
            <person name="Yeoman C.J."/>
            <person name="White B.A."/>
            <person name="Bayer E.A."/>
        </authorList>
    </citation>
    <scope>NUCLEOTIDE SEQUENCE [LARGE SCALE GENOMIC DNA]</scope>
    <source>
        <strain evidence="1 2">007c</strain>
    </source>
</reference>
<gene>
    <name evidence="1" type="ORF">RF007C_02630</name>
</gene>
<proteinExistence type="predicted"/>
<dbReference type="RefSeq" id="WP_037298042.1">
    <property type="nucleotide sequence ID" value="NZ_ATAX01000017.1"/>
</dbReference>
<protein>
    <recommendedName>
        <fullName evidence="3">Head-tail adaptor protein</fullName>
    </recommendedName>
</protein>
<evidence type="ECO:0000313" key="1">
    <source>
        <dbReference type="EMBL" id="EWM54189.1"/>
    </source>
</evidence>
<keyword evidence="2" id="KW-1185">Reference proteome</keyword>
<dbReference type="PATRIC" id="fig|1341157.4.peg.1165"/>
<dbReference type="EMBL" id="ATAX01000017">
    <property type="protein sequence ID" value="EWM54189.1"/>
    <property type="molecule type" value="Genomic_DNA"/>
</dbReference>
<dbReference type="Proteomes" id="UP000019365">
    <property type="component" value="Unassembled WGS sequence"/>
</dbReference>
<evidence type="ECO:0000313" key="2">
    <source>
        <dbReference type="Proteomes" id="UP000019365"/>
    </source>
</evidence>
<evidence type="ECO:0008006" key="3">
    <source>
        <dbReference type="Google" id="ProtNLM"/>
    </source>
</evidence>
<sequence>MEIGKLNQRIAVLENHVKKDAIGNHKARWEEVFSLWASVTVSNTVGGAAEETNTGVTREIQKLEVIIRQTPQTKKMASTVYRIRFEGIDYDIKGIVPNYQTQDYMKLICESRKAGAKDDIY</sequence>
<name>W7US37_RUMFL</name>